<dbReference type="Gene3D" id="3.30.200.150">
    <property type="match status" value="1"/>
</dbReference>
<evidence type="ECO:0000313" key="3">
    <source>
        <dbReference type="Proteomes" id="UP001368328"/>
    </source>
</evidence>
<dbReference type="InterPro" id="IPR011009">
    <property type="entry name" value="Kinase-like_dom_sf"/>
</dbReference>
<dbReference type="InterPro" id="IPR002575">
    <property type="entry name" value="Aminoglycoside_PTrfase"/>
</dbReference>
<protein>
    <submittedName>
        <fullName evidence="2">Aminoglycoside phosphotransferase family protein</fullName>
    </submittedName>
</protein>
<gene>
    <name evidence="2" type="ORF">WCV66_05545</name>
</gene>
<sequence>MSVEKAKVLRKYKINDWHFLGRGMEAEVYSYGKDKVFKLYNHMSSFKKQELLKRFYASIDSSAVSYAFPYVYDIYKEGDIVVTIEKRIQGENMQRLLPKLSFDEMTAIMEKSLGAQIEMRSVKLSPNFEGYQLFHDDPIQAEAKKDWHGFLKQYLLKKQNEVEKFLSKDVVNYKEKLTVLHTLLSSEYQGDYTLIHGDYYPGNLLFDGEGKITGLIDFGLMTMVGDYLFDVAIGWVLFDMYDELKANVLDRYLQIIVTTLGEEVREKLYFYVLLYSVFSANVYSSDCNDGHYQWCVRNLNNRDILGIIWRACHHPI</sequence>
<evidence type="ECO:0000259" key="1">
    <source>
        <dbReference type="Pfam" id="PF01636"/>
    </source>
</evidence>
<dbReference type="Proteomes" id="UP001368328">
    <property type="component" value="Chromosome"/>
</dbReference>
<dbReference type="EMBL" id="CP147403">
    <property type="protein sequence ID" value="WXB89701.1"/>
    <property type="molecule type" value="Genomic_DNA"/>
</dbReference>
<accession>A0ABZ2MWW3</accession>
<dbReference type="InterPro" id="IPR051678">
    <property type="entry name" value="AGP_Transferase"/>
</dbReference>
<evidence type="ECO:0000313" key="2">
    <source>
        <dbReference type="EMBL" id="WXB89701.1"/>
    </source>
</evidence>
<dbReference type="Gene3D" id="3.90.1200.10">
    <property type="match status" value="1"/>
</dbReference>
<reference evidence="2 3" key="1">
    <citation type="submission" date="2024-02" db="EMBL/GenBank/DDBJ databases">
        <title>Seven novel Bacillus-like species.</title>
        <authorList>
            <person name="Liu G."/>
        </authorList>
    </citation>
    <scope>NUCLEOTIDE SEQUENCE [LARGE SCALE GENOMIC DNA]</scope>
    <source>
        <strain evidence="2 3">FJAT-53654</strain>
    </source>
</reference>
<dbReference type="RefSeq" id="WP_338788201.1">
    <property type="nucleotide sequence ID" value="NZ_CP147403.1"/>
</dbReference>
<feature type="domain" description="Aminoglycoside phosphotransferase" evidence="1">
    <location>
        <begin position="21"/>
        <end position="254"/>
    </location>
</feature>
<proteinExistence type="predicted"/>
<dbReference type="SUPFAM" id="SSF56112">
    <property type="entry name" value="Protein kinase-like (PK-like)"/>
    <property type="match status" value="1"/>
</dbReference>
<dbReference type="PANTHER" id="PTHR21310">
    <property type="entry name" value="AMINOGLYCOSIDE PHOSPHOTRANSFERASE-RELATED-RELATED"/>
    <property type="match status" value="1"/>
</dbReference>
<dbReference type="Pfam" id="PF01636">
    <property type="entry name" value="APH"/>
    <property type="match status" value="1"/>
</dbReference>
<organism evidence="2 3">
    <name type="scientific">Metabacillus rhizosphaerae</name>
    <dbReference type="NCBI Taxonomy" id="3117747"/>
    <lineage>
        <taxon>Bacteria</taxon>
        <taxon>Bacillati</taxon>
        <taxon>Bacillota</taxon>
        <taxon>Bacilli</taxon>
        <taxon>Bacillales</taxon>
        <taxon>Bacillaceae</taxon>
        <taxon>Metabacillus</taxon>
    </lineage>
</organism>
<keyword evidence="3" id="KW-1185">Reference proteome</keyword>
<name>A0ABZ2MWW3_9BACI</name>